<evidence type="ECO:0000313" key="3">
    <source>
        <dbReference type="Proteomes" id="UP000499080"/>
    </source>
</evidence>
<dbReference type="AlphaFoldDB" id="A0A4Y2I505"/>
<feature type="region of interest" description="Disordered" evidence="1">
    <location>
        <begin position="77"/>
        <end position="98"/>
    </location>
</feature>
<evidence type="ECO:0000256" key="1">
    <source>
        <dbReference type="SAM" id="MobiDB-lite"/>
    </source>
</evidence>
<gene>
    <name evidence="2" type="ORF">AVEN_213167_1</name>
</gene>
<dbReference type="EMBL" id="BGPR01002393">
    <property type="protein sequence ID" value="GBM72665.1"/>
    <property type="molecule type" value="Genomic_DNA"/>
</dbReference>
<protein>
    <submittedName>
        <fullName evidence="2">Uncharacterized protein</fullName>
    </submittedName>
</protein>
<keyword evidence="3" id="KW-1185">Reference proteome</keyword>
<organism evidence="2 3">
    <name type="scientific">Araneus ventricosus</name>
    <name type="common">Orbweaver spider</name>
    <name type="synonym">Epeira ventricosa</name>
    <dbReference type="NCBI Taxonomy" id="182803"/>
    <lineage>
        <taxon>Eukaryota</taxon>
        <taxon>Metazoa</taxon>
        <taxon>Ecdysozoa</taxon>
        <taxon>Arthropoda</taxon>
        <taxon>Chelicerata</taxon>
        <taxon>Arachnida</taxon>
        <taxon>Araneae</taxon>
        <taxon>Araneomorphae</taxon>
        <taxon>Entelegynae</taxon>
        <taxon>Araneoidea</taxon>
        <taxon>Araneidae</taxon>
        <taxon>Araneus</taxon>
    </lineage>
</organism>
<name>A0A4Y2I505_ARAVE</name>
<sequence length="98" mass="11178">MCCGSVEFDKKKSDNKENEAALQIKKYEALVLKNKGALMSFWAKQPMLKKEDHQASTSVAEKIDVKFEEEVKILDVPDKDIPQEQPAKKAKVQEELKL</sequence>
<reference evidence="2 3" key="1">
    <citation type="journal article" date="2019" name="Sci. Rep.">
        <title>Orb-weaving spider Araneus ventricosus genome elucidates the spidroin gene catalogue.</title>
        <authorList>
            <person name="Kono N."/>
            <person name="Nakamura H."/>
            <person name="Ohtoshi R."/>
            <person name="Moran D.A.P."/>
            <person name="Shinohara A."/>
            <person name="Yoshida Y."/>
            <person name="Fujiwara M."/>
            <person name="Mori M."/>
            <person name="Tomita M."/>
            <person name="Arakawa K."/>
        </authorList>
    </citation>
    <scope>NUCLEOTIDE SEQUENCE [LARGE SCALE GENOMIC DNA]</scope>
</reference>
<evidence type="ECO:0000313" key="2">
    <source>
        <dbReference type="EMBL" id="GBM72665.1"/>
    </source>
</evidence>
<proteinExistence type="predicted"/>
<dbReference type="Proteomes" id="UP000499080">
    <property type="component" value="Unassembled WGS sequence"/>
</dbReference>
<comment type="caution">
    <text evidence="2">The sequence shown here is derived from an EMBL/GenBank/DDBJ whole genome shotgun (WGS) entry which is preliminary data.</text>
</comment>
<accession>A0A4Y2I505</accession>